<accession>K0RE25</accession>
<dbReference type="PANTHER" id="PTHR10815">
    <property type="entry name" value="METHYLATED-DNA--PROTEIN-CYSTEINE METHYLTRANSFERASE"/>
    <property type="match status" value="1"/>
</dbReference>
<dbReference type="Pfam" id="PF01035">
    <property type="entry name" value="DNA_binding_1"/>
    <property type="match status" value="1"/>
</dbReference>
<dbReference type="InterPro" id="IPR036217">
    <property type="entry name" value="MethylDNA_cys_MeTrfase_DNAb"/>
</dbReference>
<dbReference type="PANTHER" id="PTHR10815:SF13">
    <property type="entry name" value="METHYLATED-DNA--PROTEIN-CYSTEINE METHYLTRANSFERASE"/>
    <property type="match status" value="1"/>
</dbReference>
<dbReference type="InterPro" id="IPR036388">
    <property type="entry name" value="WH-like_DNA-bd_sf"/>
</dbReference>
<feature type="domain" description="Methylated-DNA-[protein]-cysteine S-methyltransferase DNA binding" evidence="3">
    <location>
        <begin position="5"/>
        <end position="46"/>
    </location>
</feature>
<dbReference type="Gene3D" id="1.10.10.10">
    <property type="entry name" value="Winged helix-like DNA-binding domain superfamily/Winged helix DNA-binding domain"/>
    <property type="match status" value="1"/>
</dbReference>
<dbReference type="EC" id="2.1.1.63" evidence="1"/>
<keyword evidence="2" id="KW-0227">DNA damage</keyword>
<dbReference type="OrthoDB" id="1907495at2759"/>
<evidence type="ECO:0000313" key="5">
    <source>
        <dbReference type="Proteomes" id="UP000266841"/>
    </source>
</evidence>
<dbReference type="AlphaFoldDB" id="K0RE25"/>
<evidence type="ECO:0000256" key="1">
    <source>
        <dbReference type="ARBA" id="ARBA00011918"/>
    </source>
</evidence>
<sequence>MPTHFQMRVYDVVSTVPKGRVISYGSIANALKTSSRAVGTAMGKNRGFGGTKGKDSDKVRLKRKILEREGVEFQDDKIKDRFFIEADSLAISKVDRKLWRKRARSPKSDNCNKRAKLTEGDVSPQVIKKEILDILGRRGKGKSC</sequence>
<organism evidence="4 5">
    <name type="scientific">Thalassiosira oceanica</name>
    <name type="common">Marine diatom</name>
    <dbReference type="NCBI Taxonomy" id="159749"/>
    <lineage>
        <taxon>Eukaryota</taxon>
        <taxon>Sar</taxon>
        <taxon>Stramenopiles</taxon>
        <taxon>Ochrophyta</taxon>
        <taxon>Bacillariophyta</taxon>
        <taxon>Coscinodiscophyceae</taxon>
        <taxon>Thalassiosirophycidae</taxon>
        <taxon>Thalassiosirales</taxon>
        <taxon>Thalassiosiraceae</taxon>
        <taxon>Thalassiosira</taxon>
    </lineage>
</organism>
<dbReference type="CDD" id="cd06445">
    <property type="entry name" value="ATase"/>
    <property type="match status" value="1"/>
</dbReference>
<evidence type="ECO:0000256" key="2">
    <source>
        <dbReference type="ARBA" id="ARBA00022763"/>
    </source>
</evidence>
<evidence type="ECO:0000313" key="4">
    <source>
        <dbReference type="EMBL" id="EJK50509.1"/>
    </source>
</evidence>
<keyword evidence="5" id="KW-1185">Reference proteome</keyword>
<name>K0RE25_THAOC</name>
<protein>
    <recommendedName>
        <fullName evidence="1">methylated-DNA--[protein]-cysteine S-methyltransferase</fullName>
        <ecNumber evidence="1">2.1.1.63</ecNumber>
    </recommendedName>
</protein>
<dbReference type="EMBL" id="AGNL01043540">
    <property type="protein sequence ID" value="EJK50509.1"/>
    <property type="molecule type" value="Genomic_DNA"/>
</dbReference>
<dbReference type="InterPro" id="IPR014048">
    <property type="entry name" value="MethylDNA_cys_MeTrfase_DNA-bd"/>
</dbReference>
<dbReference type="GO" id="GO:0006281">
    <property type="term" value="P:DNA repair"/>
    <property type="evidence" value="ECO:0007669"/>
    <property type="project" value="InterPro"/>
</dbReference>
<comment type="caution">
    <text evidence="4">The sequence shown here is derived from an EMBL/GenBank/DDBJ whole genome shotgun (WGS) entry which is preliminary data.</text>
</comment>
<reference evidence="4 5" key="1">
    <citation type="journal article" date="2012" name="Genome Biol.">
        <title>Genome and low-iron response of an oceanic diatom adapted to chronic iron limitation.</title>
        <authorList>
            <person name="Lommer M."/>
            <person name="Specht M."/>
            <person name="Roy A.S."/>
            <person name="Kraemer L."/>
            <person name="Andreson R."/>
            <person name="Gutowska M.A."/>
            <person name="Wolf J."/>
            <person name="Bergner S.V."/>
            <person name="Schilhabel M.B."/>
            <person name="Klostermeier U.C."/>
            <person name="Beiko R.G."/>
            <person name="Rosenstiel P."/>
            <person name="Hippler M."/>
            <person name="Laroche J."/>
        </authorList>
    </citation>
    <scope>NUCLEOTIDE SEQUENCE [LARGE SCALE GENOMIC DNA]</scope>
    <source>
        <strain evidence="4 5">CCMP1005</strain>
    </source>
</reference>
<dbReference type="Proteomes" id="UP000266841">
    <property type="component" value="Unassembled WGS sequence"/>
</dbReference>
<gene>
    <name evidence="4" type="ORF">THAOC_30490</name>
</gene>
<dbReference type="GO" id="GO:0003908">
    <property type="term" value="F:methylated-DNA-[protein]-cysteine S-methyltransferase activity"/>
    <property type="evidence" value="ECO:0007669"/>
    <property type="project" value="UniProtKB-EC"/>
</dbReference>
<evidence type="ECO:0000259" key="3">
    <source>
        <dbReference type="Pfam" id="PF01035"/>
    </source>
</evidence>
<dbReference type="SUPFAM" id="SSF46767">
    <property type="entry name" value="Methylated DNA-protein cysteine methyltransferase, C-terminal domain"/>
    <property type="match status" value="1"/>
</dbReference>
<proteinExistence type="predicted"/>